<keyword evidence="1" id="KW-0444">Lipid biosynthesis</keyword>
<dbReference type="GO" id="GO:0008780">
    <property type="term" value="F:acyl-[acyl-carrier-protein]-UDP-N-acetylglucosamine O-acyltransferase activity"/>
    <property type="evidence" value="ECO:0007669"/>
    <property type="project" value="InterPro"/>
</dbReference>
<dbReference type="PANTHER" id="PTHR43480:SF1">
    <property type="entry name" value="ACYL-[ACYL-CARRIER-PROTEIN]--UDP-N-ACETYLGLUCOSAMINE O-ACYLTRANSFERASE, MITOCHONDRIAL-RELATED"/>
    <property type="match status" value="1"/>
</dbReference>
<feature type="domain" description="UDP N-acetylglucosamine O-acyltransferase C-terminal" evidence="6">
    <location>
        <begin position="237"/>
        <end position="328"/>
    </location>
</feature>
<keyword evidence="4" id="KW-0443">Lipid metabolism</keyword>
<keyword evidence="7" id="KW-1185">Reference proteome</keyword>
<reference evidence="8" key="1">
    <citation type="submission" date="2025-08" db="UniProtKB">
        <authorList>
            <consortium name="RefSeq"/>
        </authorList>
    </citation>
    <scope>IDENTIFICATION</scope>
    <source>
        <tissue evidence="8">Leaf</tissue>
    </source>
</reference>
<dbReference type="OrthoDB" id="25818at2759"/>
<accession>A0A8B8P5X1</accession>
<dbReference type="InterPro" id="IPR011004">
    <property type="entry name" value="Trimer_LpxA-like_sf"/>
</dbReference>
<evidence type="ECO:0000256" key="2">
    <source>
        <dbReference type="ARBA" id="ARBA00022556"/>
    </source>
</evidence>
<dbReference type="GO" id="GO:0009245">
    <property type="term" value="P:lipid A biosynthetic process"/>
    <property type="evidence" value="ECO:0007669"/>
    <property type="project" value="UniProtKB-KW"/>
</dbReference>
<keyword evidence="2" id="KW-0441">Lipid A biosynthesis</keyword>
<dbReference type="PANTHER" id="PTHR43480">
    <property type="entry name" value="ACYL-[ACYL-CARRIER-PROTEIN]--UDP-N-ACETYLGLUCOSAMINE O-ACYLTRANSFERASE"/>
    <property type="match status" value="1"/>
</dbReference>
<protein>
    <submittedName>
        <fullName evidence="8">Probable acyl-[acyl-carrier-protein]--UDP-N-acetylglucosamine O-acyltransferase, mitochondrial</fullName>
    </submittedName>
</protein>
<evidence type="ECO:0000259" key="6">
    <source>
        <dbReference type="Pfam" id="PF13720"/>
    </source>
</evidence>
<dbReference type="GO" id="GO:0005737">
    <property type="term" value="C:cytoplasm"/>
    <property type="evidence" value="ECO:0007669"/>
    <property type="project" value="UniProtKB-ARBA"/>
</dbReference>
<dbReference type="Pfam" id="PF00132">
    <property type="entry name" value="Hexapep"/>
    <property type="match status" value="1"/>
</dbReference>
<keyword evidence="5" id="KW-0012">Acyltransferase</keyword>
<dbReference type="Gene3D" id="2.160.10.10">
    <property type="entry name" value="Hexapeptide repeat proteins"/>
    <property type="match status" value="1"/>
</dbReference>
<dbReference type="SUPFAM" id="SSF51161">
    <property type="entry name" value="Trimeric LpxA-like enzymes"/>
    <property type="match status" value="1"/>
</dbReference>
<gene>
    <name evidence="8" type="primary">LOC115740622</name>
</gene>
<organism evidence="7 8">
    <name type="scientific">Rhodamnia argentea</name>
    <dbReference type="NCBI Taxonomy" id="178133"/>
    <lineage>
        <taxon>Eukaryota</taxon>
        <taxon>Viridiplantae</taxon>
        <taxon>Streptophyta</taxon>
        <taxon>Embryophyta</taxon>
        <taxon>Tracheophyta</taxon>
        <taxon>Spermatophyta</taxon>
        <taxon>Magnoliopsida</taxon>
        <taxon>eudicotyledons</taxon>
        <taxon>Gunneridae</taxon>
        <taxon>Pentapetalae</taxon>
        <taxon>rosids</taxon>
        <taxon>malvids</taxon>
        <taxon>Myrtales</taxon>
        <taxon>Myrtaceae</taxon>
        <taxon>Myrtoideae</taxon>
        <taxon>Myrteae</taxon>
        <taxon>Australasian group</taxon>
        <taxon>Rhodamnia</taxon>
    </lineage>
</organism>
<dbReference type="InterPro" id="IPR001451">
    <property type="entry name" value="Hexapep"/>
</dbReference>
<evidence type="ECO:0000256" key="4">
    <source>
        <dbReference type="ARBA" id="ARBA00023098"/>
    </source>
</evidence>
<dbReference type="GO" id="GO:0016020">
    <property type="term" value="C:membrane"/>
    <property type="evidence" value="ECO:0007669"/>
    <property type="project" value="GOC"/>
</dbReference>
<evidence type="ECO:0000313" key="7">
    <source>
        <dbReference type="Proteomes" id="UP000827889"/>
    </source>
</evidence>
<dbReference type="InterPro" id="IPR010137">
    <property type="entry name" value="Lipid_A_LpxA"/>
</dbReference>
<dbReference type="InterPro" id="IPR037157">
    <property type="entry name" value="Acetyltransf_C_sf"/>
</dbReference>
<dbReference type="KEGG" id="rarg:115740622"/>
<dbReference type="InterPro" id="IPR029098">
    <property type="entry name" value="Acetyltransf_C"/>
</dbReference>
<dbReference type="Gene3D" id="1.20.1180.10">
    <property type="entry name" value="Udp N-acetylglucosamine O-acyltransferase, C-terminal domain"/>
    <property type="match status" value="1"/>
</dbReference>
<sequence>MSPLLRVRRAVSSLHRFSRTVSRVSASEHKFAEPTLETNPCSIHPAAVVHPNAVIGQGVSIGPFCTVGASVKLGNRCRLYPGSHVFGDTVLGEHCALLTGAVVGDDLPGQTVIGCNNTIGYHAVVGVKCQDLKYETGDECFLQIGDNNEIREYASIHRSSKSSDRTVIGDNNLIMGSCHIAHDCKIGNNNIFANNTLLAGHVIIEDYVHTAGAIVIHQFCHVGSFAFIGGGSAISQDVPKYMMVTGERAELRGLNLEGLRRHGFTTREMRSLRTAYQRIFMPSDASSGGFEERLAEVERHEVLAQVSSVRSMVQSIRDCFAENRRGICKFRHWNG</sequence>
<proteinExistence type="predicted"/>
<evidence type="ECO:0000256" key="1">
    <source>
        <dbReference type="ARBA" id="ARBA00022516"/>
    </source>
</evidence>
<dbReference type="Proteomes" id="UP000827889">
    <property type="component" value="Chromosome 4"/>
</dbReference>
<evidence type="ECO:0000256" key="5">
    <source>
        <dbReference type="ARBA" id="ARBA00023315"/>
    </source>
</evidence>
<dbReference type="CDD" id="cd03351">
    <property type="entry name" value="LbH_UDP-GlcNAc_AT"/>
    <property type="match status" value="1"/>
</dbReference>
<dbReference type="NCBIfam" id="NF003657">
    <property type="entry name" value="PRK05289.1"/>
    <property type="match status" value="1"/>
</dbReference>
<evidence type="ECO:0000313" key="8">
    <source>
        <dbReference type="RefSeq" id="XP_030530002.1"/>
    </source>
</evidence>
<evidence type="ECO:0000256" key="3">
    <source>
        <dbReference type="ARBA" id="ARBA00022679"/>
    </source>
</evidence>
<dbReference type="GeneID" id="115740622"/>
<dbReference type="Pfam" id="PF13720">
    <property type="entry name" value="Acetyltransf_11"/>
    <property type="match status" value="1"/>
</dbReference>
<name>A0A8B8P5X1_9MYRT</name>
<keyword evidence="3" id="KW-0808">Transferase</keyword>
<dbReference type="RefSeq" id="XP_030530002.1">
    <property type="nucleotide sequence ID" value="XM_030674142.2"/>
</dbReference>
<dbReference type="AlphaFoldDB" id="A0A8B8P5X1"/>